<protein>
    <submittedName>
        <fullName evidence="2">Uncharacterized protein</fullName>
    </submittedName>
</protein>
<feature type="transmembrane region" description="Helical" evidence="1">
    <location>
        <begin position="217"/>
        <end position="233"/>
    </location>
</feature>
<dbReference type="PATRIC" id="fig|1169311.3.peg.636"/>
<reference evidence="2 3" key="1">
    <citation type="submission" date="2013-02" db="EMBL/GenBank/DDBJ databases">
        <title>The Genome Sequence of Enterococcus faecalis ATCC_6055.</title>
        <authorList>
            <consortium name="The Broad Institute Genome Sequencing Platform"/>
            <consortium name="The Broad Institute Genome Sequencing Center for Infectious Disease"/>
            <person name="Earl A.M."/>
            <person name="Gilmore M.S."/>
            <person name="Lebreton F."/>
            <person name="Walker B."/>
            <person name="Young S.K."/>
            <person name="Zeng Q."/>
            <person name="Gargeya S."/>
            <person name="Fitzgerald M."/>
            <person name="Haas B."/>
            <person name="Abouelleil A."/>
            <person name="Alvarado L."/>
            <person name="Arachchi H.M."/>
            <person name="Berlin A.M."/>
            <person name="Chapman S.B."/>
            <person name="Dewar J."/>
            <person name="Goldberg J."/>
            <person name="Griggs A."/>
            <person name="Gujja S."/>
            <person name="Hansen M."/>
            <person name="Howarth C."/>
            <person name="Imamovic A."/>
            <person name="Larimer J."/>
            <person name="McCowan C."/>
            <person name="Murphy C."/>
            <person name="Neiman D."/>
            <person name="Pearson M."/>
            <person name="Priest M."/>
            <person name="Roberts A."/>
            <person name="Saif S."/>
            <person name="Shea T."/>
            <person name="Sisk P."/>
            <person name="Sykes S."/>
            <person name="Wortman J."/>
            <person name="Nusbaum C."/>
            <person name="Birren B."/>
        </authorList>
    </citation>
    <scope>NUCLEOTIDE SEQUENCE [LARGE SCALE GENOMIC DNA]</scope>
    <source>
        <strain evidence="2 3">ATCC 6055</strain>
    </source>
</reference>
<evidence type="ECO:0000256" key="1">
    <source>
        <dbReference type="SAM" id="Phobius"/>
    </source>
</evidence>
<feature type="transmembrane region" description="Helical" evidence="1">
    <location>
        <begin position="287"/>
        <end position="309"/>
    </location>
</feature>
<feature type="transmembrane region" description="Helical" evidence="1">
    <location>
        <begin position="433"/>
        <end position="451"/>
    </location>
</feature>
<sequence>MKIENSIFKLINIVSSLVILLTIFGAVQSDNLNLSELKASHLICILFIIVAMTMLIVSSYYRKRFLIFFENMIFFLKKHLKKITFILIAITVVFQIIIVAVTTAPIGWDVGSIFNGLKNLDVTNESISNYLSMYPNNSFFFFLMLGIINSVNHFSPNIGNTWLFWQLLNIVVLDTGIGVLTVAANRLFSKRVSYLVLYLSMFSLALSPWLLVLYTDSLSFMFVSLVLLVYSFLGKKNKHHFICILFLGILCGITFLIKPSAIIFLIAWTIVFIVIFVANYKKNRKYVNILSVCLFVIGMVSSVTTFTIYKNQQTVIQYDKEKQFPMTHWMMMGLTGSGGYNSQDVSTMSKLKTTKERKEYAGKTIKKRLQDYGVGGYLKFIIKKHFNNTDRGDFGWGSDGTPQKPENKSKSKFQSFFRDFYYQQGKRTRTLRFYMQILWIFTLFGMYLTTVSFDKKQISYRELIIKLTIIGAMMFLLLFEGGRSRYLIQFLPFFYLLSAIGWESVLTATNRRKKENVKTFYSSTML</sequence>
<feature type="transmembrane region" description="Helical" evidence="1">
    <location>
        <begin position="39"/>
        <end position="62"/>
    </location>
</feature>
<organism evidence="2 3">
    <name type="scientific">Enterococcus faecalis ATCC 6055</name>
    <dbReference type="NCBI Taxonomy" id="1169311"/>
    <lineage>
        <taxon>Bacteria</taxon>
        <taxon>Bacillati</taxon>
        <taxon>Bacillota</taxon>
        <taxon>Bacilli</taxon>
        <taxon>Lactobacillales</taxon>
        <taxon>Enterococcaceae</taxon>
        <taxon>Enterococcus</taxon>
    </lineage>
</organism>
<feature type="transmembrane region" description="Helical" evidence="1">
    <location>
        <begin position="162"/>
        <end position="185"/>
    </location>
</feature>
<keyword evidence="1" id="KW-0472">Membrane</keyword>
<dbReference type="HOGENOM" id="CLU_024626_3_0_9"/>
<dbReference type="AlphaFoldDB" id="R3IBS4"/>
<keyword evidence="1" id="KW-1133">Transmembrane helix</keyword>
<evidence type="ECO:0000313" key="3">
    <source>
        <dbReference type="Proteomes" id="UP000013638"/>
    </source>
</evidence>
<evidence type="ECO:0000313" key="2">
    <source>
        <dbReference type="EMBL" id="EOK15337.1"/>
    </source>
</evidence>
<feature type="transmembrane region" description="Helical" evidence="1">
    <location>
        <begin position="83"/>
        <end position="108"/>
    </location>
</feature>
<feature type="transmembrane region" description="Helical" evidence="1">
    <location>
        <begin position="192"/>
        <end position="211"/>
    </location>
</feature>
<feature type="transmembrane region" description="Helical" evidence="1">
    <location>
        <begin position="463"/>
        <end position="480"/>
    </location>
</feature>
<name>R3IBS4_ENTFL</name>
<gene>
    <name evidence="2" type="ORF">WOU_00650</name>
</gene>
<dbReference type="RefSeq" id="WP_010828580.1">
    <property type="nucleotide sequence ID" value="NZ_KB944851.1"/>
</dbReference>
<feature type="transmembrane region" description="Helical" evidence="1">
    <location>
        <begin position="7"/>
        <end position="27"/>
    </location>
</feature>
<comment type="caution">
    <text evidence="2">The sequence shown here is derived from an EMBL/GenBank/DDBJ whole genome shotgun (WGS) entry which is preliminary data.</text>
</comment>
<keyword evidence="1" id="KW-0812">Transmembrane</keyword>
<feature type="transmembrane region" description="Helical" evidence="1">
    <location>
        <begin position="240"/>
        <end position="257"/>
    </location>
</feature>
<accession>R3IBS4</accession>
<feature type="transmembrane region" description="Helical" evidence="1">
    <location>
        <begin position="486"/>
        <end position="506"/>
    </location>
</feature>
<dbReference type="EMBL" id="ASDZ01000010">
    <property type="protein sequence ID" value="EOK15337.1"/>
    <property type="molecule type" value="Genomic_DNA"/>
</dbReference>
<proteinExistence type="predicted"/>
<dbReference type="Proteomes" id="UP000013638">
    <property type="component" value="Unassembled WGS sequence"/>
</dbReference>
<feature type="transmembrane region" description="Helical" evidence="1">
    <location>
        <begin position="263"/>
        <end position="280"/>
    </location>
</feature>